<gene>
    <name evidence="2" type="ORF">T440DRAFT_471513</name>
</gene>
<feature type="compositionally biased region" description="Polar residues" evidence="1">
    <location>
        <begin position="72"/>
        <end position="82"/>
    </location>
</feature>
<sequence length="89" mass="9907">MEKFHRVQPFEDWDVEDNSCALQRLQIGSDIGCMGAIAQIVSAAKRLKALEHRKCSFYCRVCEDGPAPPHKTQPSLVSQSYSALGDALR</sequence>
<reference evidence="2" key="1">
    <citation type="submission" date="2020-01" db="EMBL/GenBank/DDBJ databases">
        <authorList>
            <consortium name="DOE Joint Genome Institute"/>
            <person name="Haridas S."/>
            <person name="Albert R."/>
            <person name="Binder M."/>
            <person name="Bloem J."/>
            <person name="Labutti K."/>
            <person name="Salamov A."/>
            <person name="Andreopoulos B."/>
            <person name="Baker S.E."/>
            <person name="Barry K."/>
            <person name="Bills G."/>
            <person name="Bluhm B.H."/>
            <person name="Cannon C."/>
            <person name="Castanera R."/>
            <person name="Culley D.E."/>
            <person name="Daum C."/>
            <person name="Ezra D."/>
            <person name="Gonzalez J.B."/>
            <person name="Henrissat B."/>
            <person name="Kuo A."/>
            <person name="Liang C."/>
            <person name="Lipzen A."/>
            <person name="Lutzoni F."/>
            <person name="Magnuson J."/>
            <person name="Mondo S."/>
            <person name="Nolan M."/>
            <person name="Ohm R."/>
            <person name="Pangilinan J."/>
            <person name="Park H.-J."/>
            <person name="Ramirez L."/>
            <person name="Alfaro M."/>
            <person name="Sun H."/>
            <person name="Tritt A."/>
            <person name="Yoshinaga Y."/>
            <person name="Zwiers L.-H."/>
            <person name="Turgeon B.G."/>
            <person name="Goodwin S.B."/>
            <person name="Spatafora J.W."/>
            <person name="Crous P.W."/>
            <person name="Grigoriev I.V."/>
        </authorList>
    </citation>
    <scope>NUCLEOTIDE SEQUENCE</scope>
    <source>
        <strain evidence="2">IPT5</strain>
    </source>
</reference>
<name>A0A6A7AU47_9PLEO</name>
<accession>A0A6A7AU47</accession>
<evidence type="ECO:0000313" key="3">
    <source>
        <dbReference type="Proteomes" id="UP000799423"/>
    </source>
</evidence>
<dbReference type="Proteomes" id="UP000799423">
    <property type="component" value="Unassembled WGS sequence"/>
</dbReference>
<dbReference type="EMBL" id="MU006331">
    <property type="protein sequence ID" value="KAF2846806.1"/>
    <property type="molecule type" value="Genomic_DNA"/>
</dbReference>
<dbReference type="AlphaFoldDB" id="A0A6A7AU47"/>
<proteinExistence type="predicted"/>
<organism evidence="2 3">
    <name type="scientific">Plenodomus tracheiphilus IPT5</name>
    <dbReference type="NCBI Taxonomy" id="1408161"/>
    <lineage>
        <taxon>Eukaryota</taxon>
        <taxon>Fungi</taxon>
        <taxon>Dikarya</taxon>
        <taxon>Ascomycota</taxon>
        <taxon>Pezizomycotina</taxon>
        <taxon>Dothideomycetes</taxon>
        <taxon>Pleosporomycetidae</taxon>
        <taxon>Pleosporales</taxon>
        <taxon>Pleosporineae</taxon>
        <taxon>Leptosphaeriaceae</taxon>
        <taxon>Plenodomus</taxon>
    </lineage>
</organism>
<evidence type="ECO:0000256" key="1">
    <source>
        <dbReference type="SAM" id="MobiDB-lite"/>
    </source>
</evidence>
<keyword evidence="3" id="KW-1185">Reference proteome</keyword>
<protein>
    <submittedName>
        <fullName evidence="2">Uncharacterized protein</fullName>
    </submittedName>
</protein>
<dbReference type="OrthoDB" id="3690364at2759"/>
<feature type="region of interest" description="Disordered" evidence="1">
    <location>
        <begin position="66"/>
        <end position="89"/>
    </location>
</feature>
<feature type="non-terminal residue" evidence="2">
    <location>
        <position position="89"/>
    </location>
</feature>
<evidence type="ECO:0000313" key="2">
    <source>
        <dbReference type="EMBL" id="KAF2846806.1"/>
    </source>
</evidence>